<comment type="caution">
    <text evidence="1">The sequence shown here is derived from an EMBL/GenBank/DDBJ whole genome shotgun (WGS) entry which is preliminary data.</text>
</comment>
<organism evidence="1 2">
    <name type="scientific">Gossypium stocksii</name>
    <dbReference type="NCBI Taxonomy" id="47602"/>
    <lineage>
        <taxon>Eukaryota</taxon>
        <taxon>Viridiplantae</taxon>
        <taxon>Streptophyta</taxon>
        <taxon>Embryophyta</taxon>
        <taxon>Tracheophyta</taxon>
        <taxon>Spermatophyta</taxon>
        <taxon>Magnoliopsida</taxon>
        <taxon>eudicotyledons</taxon>
        <taxon>Gunneridae</taxon>
        <taxon>Pentapetalae</taxon>
        <taxon>rosids</taxon>
        <taxon>malvids</taxon>
        <taxon>Malvales</taxon>
        <taxon>Malvaceae</taxon>
        <taxon>Malvoideae</taxon>
        <taxon>Gossypium</taxon>
    </lineage>
</organism>
<dbReference type="AlphaFoldDB" id="A0A9D3ZGV5"/>
<dbReference type="EMBL" id="JAIQCV010000013">
    <property type="protein sequence ID" value="KAH1032917.1"/>
    <property type="molecule type" value="Genomic_DNA"/>
</dbReference>
<sequence length="81" mass="8874">MVVGWLPVFARVFRHVCGGVNQSAHILSKQDISAIENLVWIEEIPVCIAGQVLICGALCTVDFIDCHICVQLISFGTLQAY</sequence>
<accession>A0A9D3ZGV5</accession>
<evidence type="ECO:0000313" key="2">
    <source>
        <dbReference type="Proteomes" id="UP000828251"/>
    </source>
</evidence>
<dbReference type="OrthoDB" id="1297712at2759"/>
<keyword evidence="2" id="KW-1185">Reference proteome</keyword>
<dbReference type="Proteomes" id="UP000828251">
    <property type="component" value="Unassembled WGS sequence"/>
</dbReference>
<reference evidence="1 2" key="1">
    <citation type="journal article" date="2021" name="Plant Biotechnol. J.">
        <title>Multi-omics assisted identification of the key and species-specific regulatory components of drought-tolerant mechanisms in Gossypium stocksii.</title>
        <authorList>
            <person name="Yu D."/>
            <person name="Ke L."/>
            <person name="Zhang D."/>
            <person name="Wu Y."/>
            <person name="Sun Y."/>
            <person name="Mei J."/>
            <person name="Sun J."/>
            <person name="Sun Y."/>
        </authorList>
    </citation>
    <scope>NUCLEOTIDE SEQUENCE [LARGE SCALE GENOMIC DNA]</scope>
    <source>
        <strain evidence="2">cv. E1</strain>
        <tissue evidence="1">Leaf</tissue>
    </source>
</reference>
<name>A0A9D3ZGV5_9ROSI</name>
<gene>
    <name evidence="1" type="ORF">J1N35_045091</name>
</gene>
<protein>
    <submittedName>
        <fullName evidence="1">Uncharacterized protein</fullName>
    </submittedName>
</protein>
<evidence type="ECO:0000313" key="1">
    <source>
        <dbReference type="EMBL" id="KAH1032917.1"/>
    </source>
</evidence>
<proteinExistence type="predicted"/>